<dbReference type="EMBL" id="CP000449">
    <property type="protein sequence ID" value="ABI64938.1"/>
    <property type="molecule type" value="Genomic_DNA"/>
</dbReference>
<dbReference type="GO" id="GO:0016020">
    <property type="term" value="C:membrane"/>
    <property type="evidence" value="ECO:0007669"/>
    <property type="project" value="UniProtKB-SubCell"/>
</dbReference>
<protein>
    <recommendedName>
        <fullName evidence="8">MAPEG family protein</fullName>
    </recommendedName>
</protein>
<feature type="transmembrane region" description="Helical" evidence="5">
    <location>
        <begin position="91"/>
        <end position="110"/>
    </location>
</feature>
<dbReference type="AlphaFoldDB" id="Q0ARZ9"/>
<keyword evidence="4 5" id="KW-0472">Membrane</keyword>
<proteinExistence type="predicted"/>
<keyword evidence="3 5" id="KW-1133">Transmembrane helix</keyword>
<evidence type="ECO:0000313" key="7">
    <source>
        <dbReference type="Proteomes" id="UP000001964"/>
    </source>
</evidence>
<sequence length="140" mass="16037">MFQSMMTPILALVCWTLIMWVWMYATRIPAMRKAGIDPATVKDKSAMDRLPIEVRRIADNYNHLHEQPVIFYALVVYSALGGGVSDEFNIMLAWAYVLIRVVHSLIQCLWNFIPMRFLVFCLGSIVLVIMAVRNVMAVLT</sequence>
<dbReference type="OrthoDB" id="5516290at2"/>
<dbReference type="InterPro" id="IPR001129">
    <property type="entry name" value="Membr-assoc_MAPEG"/>
</dbReference>
<comment type="subcellular location">
    <subcellularLocation>
        <location evidence="1">Membrane</location>
    </subcellularLocation>
</comment>
<evidence type="ECO:0008006" key="8">
    <source>
        <dbReference type="Google" id="ProtNLM"/>
    </source>
</evidence>
<dbReference type="Gene3D" id="1.20.120.550">
    <property type="entry name" value="Membrane associated eicosanoid/glutathione metabolism-like domain"/>
    <property type="match status" value="1"/>
</dbReference>
<dbReference type="KEGG" id="mmr:Mmar10_0645"/>
<evidence type="ECO:0000256" key="1">
    <source>
        <dbReference type="ARBA" id="ARBA00004370"/>
    </source>
</evidence>
<keyword evidence="2 5" id="KW-0812">Transmembrane</keyword>
<evidence type="ECO:0000313" key="6">
    <source>
        <dbReference type="EMBL" id="ABI64938.1"/>
    </source>
</evidence>
<dbReference type="RefSeq" id="WP_011642585.1">
    <property type="nucleotide sequence ID" value="NC_008347.1"/>
</dbReference>
<dbReference type="eggNOG" id="COG5331">
    <property type="taxonomic scope" value="Bacteria"/>
</dbReference>
<organism evidence="6 7">
    <name type="scientific">Maricaulis maris (strain MCS10)</name>
    <name type="common">Caulobacter maris</name>
    <dbReference type="NCBI Taxonomy" id="394221"/>
    <lineage>
        <taxon>Bacteria</taxon>
        <taxon>Pseudomonadati</taxon>
        <taxon>Pseudomonadota</taxon>
        <taxon>Alphaproteobacteria</taxon>
        <taxon>Maricaulales</taxon>
        <taxon>Maricaulaceae</taxon>
        <taxon>Maricaulis</taxon>
    </lineage>
</organism>
<gene>
    <name evidence="6" type="ordered locus">Mmar10_0645</name>
</gene>
<evidence type="ECO:0000256" key="5">
    <source>
        <dbReference type="SAM" id="Phobius"/>
    </source>
</evidence>
<feature type="transmembrane region" description="Helical" evidence="5">
    <location>
        <begin position="69"/>
        <end position="85"/>
    </location>
</feature>
<dbReference type="InterPro" id="IPR023352">
    <property type="entry name" value="MAPEG-like_dom_sf"/>
</dbReference>
<evidence type="ECO:0000256" key="2">
    <source>
        <dbReference type="ARBA" id="ARBA00022692"/>
    </source>
</evidence>
<keyword evidence="7" id="KW-1185">Reference proteome</keyword>
<dbReference type="Pfam" id="PF01124">
    <property type="entry name" value="MAPEG"/>
    <property type="match status" value="1"/>
</dbReference>
<dbReference type="STRING" id="394221.Mmar10_0645"/>
<evidence type="ECO:0000256" key="4">
    <source>
        <dbReference type="ARBA" id="ARBA00023136"/>
    </source>
</evidence>
<feature type="transmembrane region" description="Helical" evidence="5">
    <location>
        <begin position="117"/>
        <end position="139"/>
    </location>
</feature>
<dbReference type="Proteomes" id="UP000001964">
    <property type="component" value="Chromosome"/>
</dbReference>
<dbReference type="SUPFAM" id="SSF161084">
    <property type="entry name" value="MAPEG domain-like"/>
    <property type="match status" value="1"/>
</dbReference>
<feature type="transmembrane region" description="Helical" evidence="5">
    <location>
        <begin position="6"/>
        <end position="25"/>
    </location>
</feature>
<name>Q0ARZ9_MARMM</name>
<evidence type="ECO:0000256" key="3">
    <source>
        <dbReference type="ARBA" id="ARBA00022989"/>
    </source>
</evidence>
<accession>Q0ARZ9</accession>
<reference evidence="6 7" key="1">
    <citation type="submission" date="2006-08" db="EMBL/GenBank/DDBJ databases">
        <title>Complete sequence of Maricaulis maris MCS10.</title>
        <authorList>
            <consortium name="US DOE Joint Genome Institute"/>
            <person name="Copeland A."/>
            <person name="Lucas S."/>
            <person name="Lapidus A."/>
            <person name="Barry K."/>
            <person name="Detter J.C."/>
            <person name="Glavina del Rio T."/>
            <person name="Hammon N."/>
            <person name="Israni S."/>
            <person name="Dalin E."/>
            <person name="Tice H."/>
            <person name="Pitluck S."/>
            <person name="Saunders E."/>
            <person name="Brettin T."/>
            <person name="Bruce D."/>
            <person name="Han C."/>
            <person name="Tapia R."/>
            <person name="Gilna P."/>
            <person name="Schmutz J."/>
            <person name="Larimer F."/>
            <person name="Land M."/>
            <person name="Hauser L."/>
            <person name="Kyrpides N."/>
            <person name="Mikhailova N."/>
            <person name="Viollier P."/>
            <person name="Stephens C."/>
            <person name="Richardson P."/>
        </authorList>
    </citation>
    <scope>NUCLEOTIDE SEQUENCE [LARGE SCALE GENOMIC DNA]</scope>
    <source>
        <strain evidence="6 7">MCS10</strain>
    </source>
</reference>
<dbReference type="HOGENOM" id="CLU_129387_0_0_5"/>